<dbReference type="InterPro" id="IPR036412">
    <property type="entry name" value="HAD-like_sf"/>
</dbReference>
<dbReference type="GO" id="GO:0008967">
    <property type="term" value="F:phosphoglycolate phosphatase activity"/>
    <property type="evidence" value="ECO:0007669"/>
    <property type="project" value="TreeGrafter"/>
</dbReference>
<dbReference type="EMBL" id="UINC01213112">
    <property type="protein sequence ID" value="SVE37736.1"/>
    <property type="molecule type" value="Genomic_DNA"/>
</dbReference>
<dbReference type="GO" id="GO:0005829">
    <property type="term" value="C:cytosol"/>
    <property type="evidence" value="ECO:0007669"/>
    <property type="project" value="TreeGrafter"/>
</dbReference>
<reference evidence="1" key="1">
    <citation type="submission" date="2018-05" db="EMBL/GenBank/DDBJ databases">
        <authorList>
            <person name="Lanie J.A."/>
            <person name="Ng W.-L."/>
            <person name="Kazmierczak K.M."/>
            <person name="Andrzejewski T.M."/>
            <person name="Davidsen T.M."/>
            <person name="Wayne K.J."/>
            <person name="Tettelin H."/>
            <person name="Glass J.I."/>
            <person name="Rusch D."/>
            <person name="Podicherti R."/>
            <person name="Tsui H.-C.T."/>
            <person name="Winkler M.E."/>
        </authorList>
    </citation>
    <scope>NUCLEOTIDE SEQUENCE</scope>
</reference>
<sequence>MAKYFHLTISTDTFLKKKPSPQGELFSARKFGCKLQDILLVGDSVVDMQTTRNAGFSSIGVEYGYADGANLIEEGTLATIAYFKTIPFILKDIF</sequence>
<gene>
    <name evidence="1" type="ORF">METZ01_LOCUS490590</name>
</gene>
<dbReference type="InterPro" id="IPR050155">
    <property type="entry name" value="HAD-like_hydrolase_sf"/>
</dbReference>
<dbReference type="Gene3D" id="3.40.50.1000">
    <property type="entry name" value="HAD superfamily/HAD-like"/>
    <property type="match status" value="1"/>
</dbReference>
<dbReference type="Pfam" id="PF13419">
    <property type="entry name" value="HAD_2"/>
    <property type="match status" value="1"/>
</dbReference>
<protein>
    <recommendedName>
        <fullName evidence="2">Phosphoglycolate phosphatase</fullName>
    </recommendedName>
</protein>
<dbReference type="InterPro" id="IPR041492">
    <property type="entry name" value="HAD_2"/>
</dbReference>
<dbReference type="SUPFAM" id="SSF56784">
    <property type="entry name" value="HAD-like"/>
    <property type="match status" value="1"/>
</dbReference>
<dbReference type="AlphaFoldDB" id="A0A383CZJ8"/>
<dbReference type="PANTHER" id="PTHR43434:SF1">
    <property type="entry name" value="PHOSPHOGLYCOLATE PHOSPHATASE"/>
    <property type="match status" value="1"/>
</dbReference>
<evidence type="ECO:0008006" key="2">
    <source>
        <dbReference type="Google" id="ProtNLM"/>
    </source>
</evidence>
<evidence type="ECO:0000313" key="1">
    <source>
        <dbReference type="EMBL" id="SVE37736.1"/>
    </source>
</evidence>
<dbReference type="GO" id="GO:0006281">
    <property type="term" value="P:DNA repair"/>
    <property type="evidence" value="ECO:0007669"/>
    <property type="project" value="TreeGrafter"/>
</dbReference>
<organism evidence="1">
    <name type="scientific">marine metagenome</name>
    <dbReference type="NCBI Taxonomy" id="408172"/>
    <lineage>
        <taxon>unclassified sequences</taxon>
        <taxon>metagenomes</taxon>
        <taxon>ecological metagenomes</taxon>
    </lineage>
</organism>
<dbReference type="PANTHER" id="PTHR43434">
    <property type="entry name" value="PHOSPHOGLYCOLATE PHOSPHATASE"/>
    <property type="match status" value="1"/>
</dbReference>
<accession>A0A383CZJ8</accession>
<proteinExistence type="predicted"/>
<dbReference type="InterPro" id="IPR023214">
    <property type="entry name" value="HAD_sf"/>
</dbReference>
<name>A0A383CZJ8_9ZZZZ</name>